<dbReference type="Proteomes" id="UP001056120">
    <property type="component" value="Linkage Group LG19"/>
</dbReference>
<organism evidence="1 2">
    <name type="scientific">Smallanthus sonchifolius</name>
    <dbReference type="NCBI Taxonomy" id="185202"/>
    <lineage>
        <taxon>Eukaryota</taxon>
        <taxon>Viridiplantae</taxon>
        <taxon>Streptophyta</taxon>
        <taxon>Embryophyta</taxon>
        <taxon>Tracheophyta</taxon>
        <taxon>Spermatophyta</taxon>
        <taxon>Magnoliopsida</taxon>
        <taxon>eudicotyledons</taxon>
        <taxon>Gunneridae</taxon>
        <taxon>Pentapetalae</taxon>
        <taxon>asterids</taxon>
        <taxon>campanulids</taxon>
        <taxon>Asterales</taxon>
        <taxon>Asteraceae</taxon>
        <taxon>Asteroideae</taxon>
        <taxon>Heliantheae alliance</taxon>
        <taxon>Millerieae</taxon>
        <taxon>Smallanthus</taxon>
    </lineage>
</organism>
<proteinExistence type="predicted"/>
<protein>
    <submittedName>
        <fullName evidence="1">Uncharacterized protein</fullName>
    </submittedName>
</protein>
<gene>
    <name evidence="1" type="ORF">L1987_57369</name>
</gene>
<comment type="caution">
    <text evidence="1">The sequence shown here is derived from an EMBL/GenBank/DDBJ whole genome shotgun (WGS) entry which is preliminary data.</text>
</comment>
<accession>A0ACB9DCI7</accession>
<evidence type="ECO:0000313" key="2">
    <source>
        <dbReference type="Proteomes" id="UP001056120"/>
    </source>
</evidence>
<name>A0ACB9DCI7_9ASTR</name>
<reference evidence="1 2" key="2">
    <citation type="journal article" date="2022" name="Mol. Ecol. Resour.">
        <title>The genomes of chicory, endive, great burdock and yacon provide insights into Asteraceae paleo-polyploidization history and plant inulin production.</title>
        <authorList>
            <person name="Fan W."/>
            <person name="Wang S."/>
            <person name="Wang H."/>
            <person name="Wang A."/>
            <person name="Jiang F."/>
            <person name="Liu H."/>
            <person name="Zhao H."/>
            <person name="Xu D."/>
            <person name="Zhang Y."/>
        </authorList>
    </citation>
    <scope>NUCLEOTIDE SEQUENCE [LARGE SCALE GENOMIC DNA]</scope>
    <source>
        <strain evidence="2">cv. Yunnan</strain>
        <tissue evidence="1">Leaves</tissue>
    </source>
</reference>
<keyword evidence="2" id="KW-1185">Reference proteome</keyword>
<evidence type="ECO:0000313" key="1">
    <source>
        <dbReference type="EMBL" id="KAI3744292.1"/>
    </source>
</evidence>
<reference evidence="2" key="1">
    <citation type="journal article" date="2022" name="Mol. Ecol. Resour.">
        <title>The genomes of chicory, endive, great burdock and yacon provide insights into Asteraceae palaeo-polyploidization history and plant inulin production.</title>
        <authorList>
            <person name="Fan W."/>
            <person name="Wang S."/>
            <person name="Wang H."/>
            <person name="Wang A."/>
            <person name="Jiang F."/>
            <person name="Liu H."/>
            <person name="Zhao H."/>
            <person name="Xu D."/>
            <person name="Zhang Y."/>
        </authorList>
    </citation>
    <scope>NUCLEOTIDE SEQUENCE [LARGE SCALE GENOMIC DNA]</scope>
    <source>
        <strain evidence="2">cv. Yunnan</strain>
    </source>
</reference>
<sequence length="164" mass="19070">MTGTVVPYTLARLKENEGVEKQAEEVNVEAAEVNIQKGNVENVESVEDREAVPDITEEERKALNERRMMRRHERQAPYGPLRSRQQPGEIHSRKKMMSKDKVIAIESEYDRPRKKANHSQEGLDKDILNLLSEAAKREINFLKKQIMAFKDREDGREREITELV</sequence>
<dbReference type="EMBL" id="CM042036">
    <property type="protein sequence ID" value="KAI3744292.1"/>
    <property type="molecule type" value="Genomic_DNA"/>
</dbReference>